<dbReference type="Pfam" id="PF00067">
    <property type="entry name" value="p450"/>
    <property type="match status" value="1"/>
</dbReference>
<gene>
    <name evidence="8" type="ORF">E0H45_18140</name>
</gene>
<proteinExistence type="inferred from homology"/>
<dbReference type="Proteomes" id="UP000292346">
    <property type="component" value="Unassembled WGS sequence"/>
</dbReference>
<dbReference type="CDD" id="cd11029">
    <property type="entry name" value="CYP107-like"/>
    <property type="match status" value="1"/>
</dbReference>
<evidence type="ECO:0000313" key="9">
    <source>
        <dbReference type="Proteomes" id="UP000292346"/>
    </source>
</evidence>
<keyword evidence="2 7" id="KW-0349">Heme</keyword>
<comment type="similarity">
    <text evidence="1 7">Belongs to the cytochrome P450 family.</text>
</comment>
<dbReference type="InterPro" id="IPR002397">
    <property type="entry name" value="Cyt_P450_B"/>
</dbReference>
<evidence type="ECO:0000256" key="2">
    <source>
        <dbReference type="ARBA" id="ARBA00022617"/>
    </source>
</evidence>
<dbReference type="PANTHER" id="PTHR46696">
    <property type="entry name" value="P450, PUTATIVE (EUROFUNG)-RELATED"/>
    <property type="match status" value="1"/>
</dbReference>
<dbReference type="EMBL" id="SJJZ01000002">
    <property type="protein sequence ID" value="TCC07864.1"/>
    <property type="molecule type" value="Genomic_DNA"/>
</dbReference>
<evidence type="ECO:0000256" key="6">
    <source>
        <dbReference type="ARBA" id="ARBA00023033"/>
    </source>
</evidence>
<dbReference type="AlphaFoldDB" id="A0A4R0HE41"/>
<dbReference type="PANTHER" id="PTHR46696:SF1">
    <property type="entry name" value="CYTOCHROME P450 YJIB-RELATED"/>
    <property type="match status" value="1"/>
</dbReference>
<name>A0A4R0HE41_9ACTN</name>
<evidence type="ECO:0000256" key="3">
    <source>
        <dbReference type="ARBA" id="ARBA00022723"/>
    </source>
</evidence>
<dbReference type="GO" id="GO:0016705">
    <property type="term" value="F:oxidoreductase activity, acting on paired donors, with incorporation or reduction of molecular oxygen"/>
    <property type="evidence" value="ECO:0007669"/>
    <property type="project" value="InterPro"/>
</dbReference>
<sequence length="423" mass="47704">MPAARRIGSMTTEMTEALPRIPDDFMQRPYEILEPYRKAGRVHHVVFPHGADVWLVTRYADVRALLQDPRVSKDGTRMNEMFARHTGTYVEDEKPDVGFDDELSQHMLNSDPPRHTRLRSLVSKAFTLRRMDEFRPRIEQLVDDYLTKLEGRDDIDLVTEYAQPLPINLICDVLGIPFEDRERFQQWAVELVGAGHPPEVVETASKNVLAYGHQIIAMKRKNPADDMVSAMIEGNPNGDRLTDDELVAMIFLYTVAGHITSQHTLSNGILSLLTNPEAMARLRSDLSIMPQAIDELMRYDGGVGVATFRFTAEDIEIGDVVVPKNNILALSILSAHRDDEQFPNANTLDLDRRPNGVLGFGHGPHFCIGQPLAKMQTDIALTRLIERFPDLRMTADPSFLEWEPSTLLRGMHHLPASTVPPKS</sequence>
<dbReference type="InterPro" id="IPR017972">
    <property type="entry name" value="Cyt_P450_CS"/>
</dbReference>
<keyword evidence="9" id="KW-1185">Reference proteome</keyword>
<evidence type="ECO:0000256" key="4">
    <source>
        <dbReference type="ARBA" id="ARBA00023002"/>
    </source>
</evidence>
<keyword evidence="4 7" id="KW-0560">Oxidoreductase</keyword>
<dbReference type="FunFam" id="1.10.630.10:FF:000018">
    <property type="entry name" value="Cytochrome P450 monooxygenase"/>
    <property type="match status" value="1"/>
</dbReference>
<keyword evidence="5 7" id="KW-0408">Iron</keyword>
<dbReference type="GO" id="GO:0004497">
    <property type="term" value="F:monooxygenase activity"/>
    <property type="evidence" value="ECO:0007669"/>
    <property type="project" value="UniProtKB-KW"/>
</dbReference>
<keyword evidence="3 7" id="KW-0479">Metal-binding</keyword>
<dbReference type="OrthoDB" id="502624at2"/>
<dbReference type="InterPro" id="IPR001128">
    <property type="entry name" value="Cyt_P450"/>
</dbReference>
<reference evidence="8 9" key="1">
    <citation type="submission" date="2019-02" db="EMBL/GenBank/DDBJ databases">
        <title>Kribbella capetownensis sp. nov. and Kribbella speibonae sp. nov., isolated from soil.</title>
        <authorList>
            <person name="Curtis S.M."/>
            <person name="Norton I."/>
            <person name="Everest G.J."/>
            <person name="Meyers P.R."/>
        </authorList>
    </citation>
    <scope>NUCLEOTIDE SEQUENCE [LARGE SCALE GENOMIC DNA]</scope>
    <source>
        <strain evidence="8 9">KCTC 29219</strain>
    </source>
</reference>
<comment type="caution">
    <text evidence="8">The sequence shown here is derived from an EMBL/GenBank/DDBJ whole genome shotgun (WGS) entry which is preliminary data.</text>
</comment>
<dbReference type="SUPFAM" id="SSF48264">
    <property type="entry name" value="Cytochrome P450"/>
    <property type="match status" value="1"/>
</dbReference>
<evidence type="ECO:0000256" key="5">
    <source>
        <dbReference type="ARBA" id="ARBA00023004"/>
    </source>
</evidence>
<evidence type="ECO:0000256" key="1">
    <source>
        <dbReference type="ARBA" id="ARBA00010617"/>
    </source>
</evidence>
<dbReference type="InterPro" id="IPR036396">
    <property type="entry name" value="Cyt_P450_sf"/>
</dbReference>
<dbReference type="PROSITE" id="PS00086">
    <property type="entry name" value="CYTOCHROME_P450"/>
    <property type="match status" value="1"/>
</dbReference>
<dbReference type="GO" id="GO:0020037">
    <property type="term" value="F:heme binding"/>
    <property type="evidence" value="ECO:0007669"/>
    <property type="project" value="InterPro"/>
</dbReference>
<keyword evidence="6 7" id="KW-0503">Monooxygenase</keyword>
<evidence type="ECO:0000256" key="7">
    <source>
        <dbReference type="RuleBase" id="RU000461"/>
    </source>
</evidence>
<dbReference type="Gene3D" id="1.10.630.10">
    <property type="entry name" value="Cytochrome P450"/>
    <property type="match status" value="1"/>
</dbReference>
<organism evidence="8 9">
    <name type="scientific">Kribbella soli</name>
    <dbReference type="NCBI Taxonomy" id="1124743"/>
    <lineage>
        <taxon>Bacteria</taxon>
        <taxon>Bacillati</taxon>
        <taxon>Actinomycetota</taxon>
        <taxon>Actinomycetes</taxon>
        <taxon>Propionibacteriales</taxon>
        <taxon>Kribbellaceae</taxon>
        <taxon>Kribbella</taxon>
    </lineage>
</organism>
<dbReference type="GO" id="GO:0005506">
    <property type="term" value="F:iron ion binding"/>
    <property type="evidence" value="ECO:0007669"/>
    <property type="project" value="InterPro"/>
</dbReference>
<dbReference type="PRINTS" id="PR00359">
    <property type="entry name" value="BP450"/>
</dbReference>
<accession>A0A4R0HE41</accession>
<evidence type="ECO:0000313" key="8">
    <source>
        <dbReference type="EMBL" id="TCC07864.1"/>
    </source>
</evidence>
<protein>
    <submittedName>
        <fullName evidence="8">Cytochrome P450</fullName>
    </submittedName>
</protein>